<organism evidence="1 2">
    <name type="scientific">Entomophthora muscae</name>
    <dbReference type="NCBI Taxonomy" id="34485"/>
    <lineage>
        <taxon>Eukaryota</taxon>
        <taxon>Fungi</taxon>
        <taxon>Fungi incertae sedis</taxon>
        <taxon>Zoopagomycota</taxon>
        <taxon>Entomophthoromycotina</taxon>
        <taxon>Entomophthoromycetes</taxon>
        <taxon>Entomophthorales</taxon>
        <taxon>Entomophthoraceae</taxon>
        <taxon>Entomophthora</taxon>
    </lineage>
</organism>
<reference evidence="1" key="1">
    <citation type="submission" date="2022-04" db="EMBL/GenBank/DDBJ databases">
        <title>Genome of the entomopathogenic fungus Entomophthora muscae.</title>
        <authorList>
            <person name="Elya C."/>
            <person name="Lovett B.R."/>
            <person name="Lee E."/>
            <person name="Macias A.M."/>
            <person name="Hajek A.E."/>
            <person name="De Bivort B.L."/>
            <person name="Kasson M.T."/>
            <person name="De Fine Licht H.H."/>
            <person name="Stajich J.E."/>
        </authorList>
    </citation>
    <scope>NUCLEOTIDE SEQUENCE</scope>
    <source>
        <strain evidence="1">Berkeley</strain>
    </source>
</reference>
<keyword evidence="2" id="KW-1185">Reference proteome</keyword>
<protein>
    <submittedName>
        <fullName evidence="1">Uncharacterized protein</fullName>
    </submittedName>
</protein>
<gene>
    <name evidence="1" type="ORF">DSO57_1023576</name>
</gene>
<name>A0ACC2T2X2_9FUNG</name>
<proteinExistence type="predicted"/>
<dbReference type="EMBL" id="QTSX02003674">
    <property type="protein sequence ID" value="KAJ9068938.1"/>
    <property type="molecule type" value="Genomic_DNA"/>
</dbReference>
<dbReference type="Proteomes" id="UP001165960">
    <property type="component" value="Unassembled WGS sequence"/>
</dbReference>
<accession>A0ACC2T2X2</accession>
<evidence type="ECO:0000313" key="1">
    <source>
        <dbReference type="EMBL" id="KAJ9068938.1"/>
    </source>
</evidence>
<sequence>MNLAFPCTFHNSCLHLCHGNQPIRNSPFSSSPFTHCYRKYPHFLHLPYHPMGFAAVAYPFNALGRFQLASSFEQTISSFQFSSQPRKRYQPTSLPE</sequence>
<evidence type="ECO:0000313" key="2">
    <source>
        <dbReference type="Proteomes" id="UP001165960"/>
    </source>
</evidence>
<comment type="caution">
    <text evidence="1">The sequence shown here is derived from an EMBL/GenBank/DDBJ whole genome shotgun (WGS) entry which is preliminary data.</text>
</comment>